<dbReference type="AlphaFoldDB" id="A0A061G9G6"/>
<protein>
    <recommendedName>
        <fullName evidence="2">non-specific serine/threonine protein kinase</fullName>
        <ecNumber evidence="2">2.7.11.1</ecNumber>
    </recommendedName>
</protein>
<dbReference type="GO" id="GO:0004674">
    <property type="term" value="F:protein serine/threonine kinase activity"/>
    <property type="evidence" value="ECO:0000318"/>
    <property type="project" value="GO_Central"/>
</dbReference>
<dbReference type="GO" id="GO:0005737">
    <property type="term" value="C:cytoplasm"/>
    <property type="evidence" value="ECO:0000318"/>
    <property type="project" value="GO_Central"/>
</dbReference>
<evidence type="ECO:0000259" key="10">
    <source>
        <dbReference type="PROSITE" id="PS50011"/>
    </source>
</evidence>
<dbReference type="InParanoid" id="A0A061G9G6"/>
<dbReference type="EC" id="2.7.11.1" evidence="2"/>
<dbReference type="InterPro" id="IPR011009">
    <property type="entry name" value="Kinase-like_dom_sf"/>
</dbReference>
<evidence type="ECO:0000313" key="12">
    <source>
        <dbReference type="Proteomes" id="UP000026915"/>
    </source>
</evidence>
<dbReference type="Gene3D" id="3.30.200.20">
    <property type="entry name" value="Phosphorylase Kinase, domain 1"/>
    <property type="match status" value="1"/>
</dbReference>
<feature type="domain" description="Protein kinase" evidence="10">
    <location>
        <begin position="65"/>
        <end position="288"/>
    </location>
</feature>
<dbReference type="FunFam" id="1.10.510.10:FF:000294">
    <property type="entry name" value="Serine/threonine-protein kinase OXI1"/>
    <property type="match status" value="1"/>
</dbReference>
<dbReference type="GO" id="GO:0005634">
    <property type="term" value="C:nucleus"/>
    <property type="evidence" value="ECO:0000318"/>
    <property type="project" value="GO_Central"/>
</dbReference>
<dbReference type="InterPro" id="IPR000719">
    <property type="entry name" value="Prot_kinase_dom"/>
</dbReference>
<dbReference type="PROSITE" id="PS00108">
    <property type="entry name" value="PROTEIN_KINASE_ST"/>
    <property type="match status" value="1"/>
</dbReference>
<evidence type="ECO:0000256" key="4">
    <source>
        <dbReference type="ARBA" id="ARBA00022679"/>
    </source>
</evidence>
<evidence type="ECO:0000256" key="7">
    <source>
        <dbReference type="ARBA" id="ARBA00022840"/>
    </source>
</evidence>
<dbReference type="eggNOG" id="KOG0610">
    <property type="taxonomic scope" value="Eukaryota"/>
</dbReference>
<dbReference type="EMBL" id="CM001884">
    <property type="protein sequence ID" value="EOY26530.1"/>
    <property type="molecule type" value="Genomic_DNA"/>
</dbReference>
<keyword evidence="6 11" id="KW-0418">Kinase</keyword>
<dbReference type="HOGENOM" id="CLU_967770_0_0_1"/>
<dbReference type="Gramene" id="EOY26530">
    <property type="protein sequence ID" value="EOY26530"/>
    <property type="gene ID" value="TCM_028319"/>
</dbReference>
<keyword evidence="12" id="KW-1185">Reference proteome</keyword>
<gene>
    <name evidence="11" type="ORF">TCM_028319</name>
</gene>
<keyword evidence="3" id="KW-0723">Serine/threonine-protein kinase</keyword>
<keyword evidence="4" id="KW-0808">Transferase</keyword>
<evidence type="ECO:0000256" key="1">
    <source>
        <dbReference type="ARBA" id="ARBA00009903"/>
    </source>
</evidence>
<dbReference type="Pfam" id="PF00069">
    <property type="entry name" value="Pkinase"/>
    <property type="match status" value="1"/>
</dbReference>
<evidence type="ECO:0000256" key="2">
    <source>
        <dbReference type="ARBA" id="ARBA00012513"/>
    </source>
</evidence>
<dbReference type="PANTHER" id="PTHR45637">
    <property type="entry name" value="FLIPPASE KINASE 1-RELATED"/>
    <property type="match status" value="1"/>
</dbReference>
<evidence type="ECO:0000256" key="3">
    <source>
        <dbReference type="ARBA" id="ARBA00022527"/>
    </source>
</evidence>
<evidence type="ECO:0000256" key="8">
    <source>
        <dbReference type="ARBA" id="ARBA00047899"/>
    </source>
</evidence>
<evidence type="ECO:0000256" key="5">
    <source>
        <dbReference type="ARBA" id="ARBA00022741"/>
    </source>
</evidence>
<keyword evidence="5" id="KW-0547">Nucleotide-binding</keyword>
<dbReference type="SUPFAM" id="SSF56112">
    <property type="entry name" value="Protein kinase-like (PK-like)"/>
    <property type="match status" value="1"/>
</dbReference>
<organism evidence="11 12">
    <name type="scientific">Theobroma cacao</name>
    <name type="common">Cacao</name>
    <name type="synonym">Cocoa</name>
    <dbReference type="NCBI Taxonomy" id="3641"/>
    <lineage>
        <taxon>Eukaryota</taxon>
        <taxon>Viridiplantae</taxon>
        <taxon>Streptophyta</taxon>
        <taxon>Embryophyta</taxon>
        <taxon>Tracheophyta</taxon>
        <taxon>Spermatophyta</taxon>
        <taxon>Magnoliopsida</taxon>
        <taxon>eudicotyledons</taxon>
        <taxon>Gunneridae</taxon>
        <taxon>Pentapetalae</taxon>
        <taxon>rosids</taxon>
        <taxon>malvids</taxon>
        <taxon>Malvales</taxon>
        <taxon>Malvaceae</taxon>
        <taxon>Byttnerioideae</taxon>
        <taxon>Theobroma</taxon>
    </lineage>
</organism>
<name>A0A061G9G6_THECC</name>
<dbReference type="PROSITE" id="PS50011">
    <property type="entry name" value="PROTEIN_KINASE_DOM"/>
    <property type="match status" value="1"/>
</dbReference>
<evidence type="ECO:0000313" key="11">
    <source>
        <dbReference type="EMBL" id="EOY26530.1"/>
    </source>
</evidence>
<dbReference type="SMART" id="SM00220">
    <property type="entry name" value="S_TKc"/>
    <property type="match status" value="1"/>
</dbReference>
<reference evidence="11 12" key="1">
    <citation type="journal article" date="2013" name="Genome Biol.">
        <title>The genome sequence of the most widely cultivated cacao type and its use to identify candidate genes regulating pod color.</title>
        <authorList>
            <person name="Motamayor J.C."/>
            <person name="Mockaitis K."/>
            <person name="Schmutz J."/>
            <person name="Haiminen N."/>
            <person name="Iii D.L."/>
            <person name="Cornejo O."/>
            <person name="Findley S.D."/>
            <person name="Zheng P."/>
            <person name="Utro F."/>
            <person name="Royaert S."/>
            <person name="Saski C."/>
            <person name="Jenkins J."/>
            <person name="Podicheti R."/>
            <person name="Zhao M."/>
            <person name="Scheffler B.E."/>
            <person name="Stack J.C."/>
            <person name="Feltus F.A."/>
            <person name="Mustiga G.M."/>
            <person name="Amores F."/>
            <person name="Phillips W."/>
            <person name="Marelli J.P."/>
            <person name="May G.D."/>
            <person name="Shapiro H."/>
            <person name="Ma J."/>
            <person name="Bustamante C.D."/>
            <person name="Schnell R.J."/>
            <person name="Main D."/>
            <person name="Gilbert D."/>
            <person name="Parida L."/>
            <person name="Kuhn D.N."/>
        </authorList>
    </citation>
    <scope>NUCLEOTIDE SEQUENCE [LARGE SCALE GENOMIC DNA]</scope>
    <source>
        <strain evidence="12">cv. Matina 1-6</strain>
    </source>
</reference>
<dbReference type="GO" id="GO:0005886">
    <property type="term" value="C:plasma membrane"/>
    <property type="evidence" value="ECO:0000318"/>
    <property type="project" value="GO_Central"/>
</dbReference>
<proteinExistence type="inferred from homology"/>
<evidence type="ECO:0000256" key="9">
    <source>
        <dbReference type="ARBA" id="ARBA00048679"/>
    </source>
</evidence>
<comment type="similarity">
    <text evidence="1">Belongs to the protein kinase superfamily. AGC Ser/Thr protein kinase family.</text>
</comment>
<sequence length="288" mass="32891">MLCQILILSHNAILSSSRNQTSSSFGSHIRHTFSCSHKPHKGNHPAWVAINRLLLEHGHVELEHFRLFHRVGSGSMRNVYLCLNTSGSFIEFDAHCLYAMKVLDTDALRVSNKLHKAAIERKILGMFDHLFLPTLHAEFDCCQYSCLVMEYCPGGDLLTFLQRESNMRFSIPTAKKVFILLKLLRFYAAEVLVALDYLHMMGVIYRDLKPENVFVQEDGHIMLSDVDLSLTCNVSPKLIKFKTNTMDNNRNCNSHLPILSSMKKKKTASNVEIILQVEMHKSDVEIWG</sequence>
<dbReference type="InterPro" id="IPR008271">
    <property type="entry name" value="Ser/Thr_kinase_AS"/>
</dbReference>
<dbReference type="Proteomes" id="UP000026915">
    <property type="component" value="Chromosome 6"/>
</dbReference>
<evidence type="ECO:0000256" key="6">
    <source>
        <dbReference type="ARBA" id="ARBA00022777"/>
    </source>
</evidence>
<keyword evidence="7" id="KW-0067">ATP-binding</keyword>
<dbReference type="Gene3D" id="1.10.510.10">
    <property type="entry name" value="Transferase(Phosphotransferase) domain 1"/>
    <property type="match status" value="1"/>
</dbReference>
<accession>A0A061G9G6</accession>
<comment type="catalytic activity">
    <reaction evidence="8">
        <text>L-threonyl-[protein] + ATP = O-phospho-L-threonyl-[protein] + ADP + H(+)</text>
        <dbReference type="Rhea" id="RHEA:46608"/>
        <dbReference type="Rhea" id="RHEA-COMP:11060"/>
        <dbReference type="Rhea" id="RHEA-COMP:11605"/>
        <dbReference type="ChEBI" id="CHEBI:15378"/>
        <dbReference type="ChEBI" id="CHEBI:30013"/>
        <dbReference type="ChEBI" id="CHEBI:30616"/>
        <dbReference type="ChEBI" id="CHEBI:61977"/>
        <dbReference type="ChEBI" id="CHEBI:456216"/>
        <dbReference type="EC" id="2.7.11.1"/>
    </reaction>
</comment>
<dbReference type="GO" id="GO:0005524">
    <property type="term" value="F:ATP binding"/>
    <property type="evidence" value="ECO:0007669"/>
    <property type="project" value="UniProtKB-KW"/>
</dbReference>
<comment type="catalytic activity">
    <reaction evidence="9">
        <text>L-seryl-[protein] + ATP = O-phospho-L-seryl-[protein] + ADP + H(+)</text>
        <dbReference type="Rhea" id="RHEA:17989"/>
        <dbReference type="Rhea" id="RHEA-COMP:9863"/>
        <dbReference type="Rhea" id="RHEA-COMP:11604"/>
        <dbReference type="ChEBI" id="CHEBI:15378"/>
        <dbReference type="ChEBI" id="CHEBI:29999"/>
        <dbReference type="ChEBI" id="CHEBI:30616"/>
        <dbReference type="ChEBI" id="CHEBI:83421"/>
        <dbReference type="ChEBI" id="CHEBI:456216"/>
        <dbReference type="EC" id="2.7.11.1"/>
    </reaction>
</comment>